<gene>
    <name evidence="3" type="ORF">HKI87_01g01730</name>
</gene>
<keyword evidence="4" id="KW-1185">Reference proteome</keyword>
<feature type="compositionally biased region" description="Basic and acidic residues" evidence="2">
    <location>
        <begin position="31"/>
        <end position="45"/>
    </location>
</feature>
<comment type="similarity">
    <text evidence="1">Belongs to the LTV1 family.</text>
</comment>
<dbReference type="AlphaFoldDB" id="A0AAX4NXH1"/>
<evidence type="ECO:0000256" key="2">
    <source>
        <dbReference type="SAM" id="MobiDB-lite"/>
    </source>
</evidence>
<dbReference type="GO" id="GO:0000056">
    <property type="term" value="P:ribosomal small subunit export from nucleus"/>
    <property type="evidence" value="ECO:0007669"/>
    <property type="project" value="TreeGrafter"/>
</dbReference>
<dbReference type="InterPro" id="IPR007307">
    <property type="entry name" value="Ltv1"/>
</dbReference>
<dbReference type="GO" id="GO:0030688">
    <property type="term" value="C:preribosome, small subunit precursor"/>
    <property type="evidence" value="ECO:0007669"/>
    <property type="project" value="TreeGrafter"/>
</dbReference>
<feature type="region of interest" description="Disordered" evidence="2">
    <location>
        <begin position="21"/>
        <end position="50"/>
    </location>
</feature>
<evidence type="ECO:0008006" key="5">
    <source>
        <dbReference type="Google" id="ProtNLM"/>
    </source>
</evidence>
<dbReference type="GO" id="GO:0005829">
    <property type="term" value="C:cytosol"/>
    <property type="evidence" value="ECO:0007669"/>
    <property type="project" value="TreeGrafter"/>
</dbReference>
<dbReference type="Proteomes" id="UP001472866">
    <property type="component" value="Chromosome 01"/>
</dbReference>
<feature type="compositionally biased region" description="Basic and acidic residues" evidence="2">
    <location>
        <begin position="519"/>
        <end position="532"/>
    </location>
</feature>
<dbReference type="PANTHER" id="PTHR21531:SF0">
    <property type="entry name" value="PROTEIN LTV1 HOMOLOG"/>
    <property type="match status" value="1"/>
</dbReference>
<reference evidence="3 4" key="1">
    <citation type="submission" date="2024-03" db="EMBL/GenBank/DDBJ databases">
        <title>Complete genome sequence of the green alga Chloropicon roscoffensis RCC1871.</title>
        <authorList>
            <person name="Lemieux C."/>
            <person name="Pombert J.-F."/>
            <person name="Otis C."/>
            <person name="Turmel M."/>
        </authorList>
    </citation>
    <scope>NUCLEOTIDE SEQUENCE [LARGE SCALE GENOMIC DNA]</scope>
    <source>
        <strain evidence="3 4">RCC1871</strain>
    </source>
</reference>
<organism evidence="3 4">
    <name type="scientific">Chloropicon roscoffensis</name>
    <dbReference type="NCBI Taxonomy" id="1461544"/>
    <lineage>
        <taxon>Eukaryota</taxon>
        <taxon>Viridiplantae</taxon>
        <taxon>Chlorophyta</taxon>
        <taxon>Chloropicophyceae</taxon>
        <taxon>Chloropicales</taxon>
        <taxon>Chloropicaceae</taxon>
        <taxon>Chloropicon</taxon>
    </lineage>
</organism>
<dbReference type="GO" id="GO:0005634">
    <property type="term" value="C:nucleus"/>
    <property type="evidence" value="ECO:0007669"/>
    <property type="project" value="TreeGrafter"/>
</dbReference>
<feature type="compositionally biased region" description="Acidic residues" evidence="2">
    <location>
        <begin position="264"/>
        <end position="295"/>
    </location>
</feature>
<protein>
    <recommendedName>
        <fullName evidence="5">Protein LTV1 homolog</fullName>
    </recommendedName>
</protein>
<feature type="compositionally biased region" description="Acidic residues" evidence="2">
    <location>
        <begin position="497"/>
        <end position="511"/>
    </location>
</feature>
<dbReference type="PANTHER" id="PTHR21531">
    <property type="entry name" value="LOW-TEMPERATURE VIABILITY PROTEIN LTV1-RELATED"/>
    <property type="match status" value="1"/>
</dbReference>
<dbReference type="EMBL" id="CP151501">
    <property type="protein sequence ID" value="WZN58649.1"/>
    <property type="molecule type" value="Genomic_DNA"/>
</dbReference>
<feature type="region of interest" description="Disordered" evidence="2">
    <location>
        <begin position="480"/>
        <end position="577"/>
    </location>
</feature>
<accession>A0AAX4NXH1</accession>
<dbReference type="GO" id="GO:0042274">
    <property type="term" value="P:ribosomal small subunit biogenesis"/>
    <property type="evidence" value="ECO:0007669"/>
    <property type="project" value="InterPro"/>
</dbReference>
<evidence type="ECO:0000313" key="3">
    <source>
        <dbReference type="EMBL" id="WZN58649.1"/>
    </source>
</evidence>
<evidence type="ECO:0000313" key="4">
    <source>
        <dbReference type="Proteomes" id="UP001472866"/>
    </source>
</evidence>
<sequence length="577" mass="64082">MGKKKAFIDKKHATTYSLVYAGDDGSETEGSEGHEGEVDDTHVEESTSSGIRRVLVPVDDLGQQHQAAAPGTQGVGGGAPPAPPSWLLAKMGIREPELPVLEAGKRRDILGMGFPDDGYDYTQHLREARPDTVTMVTASSSSAAGQAKEAIPFALEGGDGEGGEEISAAPDQGEENASLSEDVKLVDARRLALKREIPEEEQEKYDLGNFPVPDPSQARHRQMERKYVSSTLSEIEQVMQELEMADERECGDLQEDFLLLATEGADEQEEDGQLEDFGGWDDEDYDYGDIPEGEELERRRRDASERAAELTKGRELMEECFDQLVDEYDHLEIGDLEDADLDQTLGPGIGAERFDGILDEFLDEKRGKEYVVYERVEDAPEPAAMAAATPEAPDQVDASVGVRVERYDLDDETRVLSGHADLELKEKTRELAMRASAEDDGGGLVGERDRIAVEVPAEETWDCESVLSLVSNLDNHPALLTSASKRNKERRPRAIPEGEEEEEEDDEEEEGGLVVDAEALVRKKGETAEEKKLRKQLVKQAKREARQRKKEKKVEFKHIKMNRQQQQQQSSASIRPY</sequence>
<feature type="region of interest" description="Disordered" evidence="2">
    <location>
        <begin position="157"/>
        <end position="178"/>
    </location>
</feature>
<evidence type="ECO:0000256" key="1">
    <source>
        <dbReference type="ARBA" id="ARBA00009078"/>
    </source>
</evidence>
<name>A0AAX4NXH1_9CHLO</name>
<feature type="region of interest" description="Disordered" evidence="2">
    <location>
        <begin position="264"/>
        <end position="302"/>
    </location>
</feature>
<proteinExistence type="inferred from homology"/>